<feature type="chain" id="PRO_5041155352" description="DUF4369 domain-containing protein" evidence="1">
    <location>
        <begin position="23"/>
        <end position="206"/>
    </location>
</feature>
<evidence type="ECO:0000313" key="3">
    <source>
        <dbReference type="EMBL" id="MCA6076054.1"/>
    </source>
</evidence>
<evidence type="ECO:0000256" key="1">
    <source>
        <dbReference type="SAM" id="SignalP"/>
    </source>
</evidence>
<evidence type="ECO:0000313" key="2">
    <source>
        <dbReference type="EMBL" id="MCA6074877.1"/>
    </source>
</evidence>
<dbReference type="EMBL" id="JAIXNE010000004">
    <property type="protein sequence ID" value="MCA6077182.1"/>
    <property type="molecule type" value="Genomic_DNA"/>
</dbReference>
<evidence type="ECO:0008006" key="6">
    <source>
        <dbReference type="Google" id="ProtNLM"/>
    </source>
</evidence>
<accession>A0A9X1HQH0</accession>
<dbReference type="AlphaFoldDB" id="A0A9X1HQH0"/>
<proteinExistence type="predicted"/>
<dbReference type="RefSeq" id="WP_225697987.1">
    <property type="nucleotide sequence ID" value="NZ_JAIXNE010000002.1"/>
</dbReference>
<comment type="caution">
    <text evidence="2">The sequence shown here is derived from an EMBL/GenBank/DDBJ whole genome shotgun (WGS) entry which is preliminary data.</text>
</comment>
<organism evidence="2 5">
    <name type="scientific">Fulvivirga sedimenti</name>
    <dbReference type="NCBI Taxonomy" id="2879465"/>
    <lineage>
        <taxon>Bacteria</taxon>
        <taxon>Pseudomonadati</taxon>
        <taxon>Bacteroidota</taxon>
        <taxon>Cytophagia</taxon>
        <taxon>Cytophagales</taxon>
        <taxon>Fulvivirgaceae</taxon>
        <taxon>Fulvivirga</taxon>
    </lineage>
</organism>
<dbReference type="EMBL" id="JAIXNE010000003">
    <property type="protein sequence ID" value="MCA6076054.1"/>
    <property type="molecule type" value="Genomic_DNA"/>
</dbReference>
<dbReference type="Proteomes" id="UP001139409">
    <property type="component" value="Unassembled WGS sequence"/>
</dbReference>
<protein>
    <recommendedName>
        <fullName evidence="6">DUF4369 domain-containing protein</fullName>
    </recommendedName>
</protein>
<evidence type="ECO:0000313" key="5">
    <source>
        <dbReference type="Proteomes" id="UP001139409"/>
    </source>
</evidence>
<evidence type="ECO:0000313" key="4">
    <source>
        <dbReference type="EMBL" id="MCA6077182.1"/>
    </source>
</evidence>
<feature type="signal peptide" evidence="1">
    <location>
        <begin position="1"/>
        <end position="22"/>
    </location>
</feature>
<keyword evidence="1" id="KW-0732">Signal</keyword>
<gene>
    <name evidence="2" type="ORF">LDX50_08350</name>
    <name evidence="3" type="ORF">LDX50_14320</name>
    <name evidence="4" type="ORF">LDX50_20040</name>
</gene>
<reference evidence="2" key="1">
    <citation type="submission" date="2021-09" db="EMBL/GenBank/DDBJ databases">
        <title>Fulvivirga sp. isolated from coastal sediment.</title>
        <authorList>
            <person name="Yu H."/>
        </authorList>
    </citation>
    <scope>NUCLEOTIDE SEQUENCE</scope>
    <source>
        <strain evidence="2">1062</strain>
    </source>
</reference>
<name>A0A9X1HQH0_9BACT</name>
<dbReference type="EMBL" id="JAIXNE010000002">
    <property type="protein sequence ID" value="MCA6074877.1"/>
    <property type="molecule type" value="Genomic_DNA"/>
</dbReference>
<keyword evidence="5" id="KW-1185">Reference proteome</keyword>
<sequence length="206" mass="24360">MQSRIVTLIFCGFLVTAFTAHGQSYSTDVWHRGNLFLFEGDTLSGEIKYNMENQSVQFTRDGSTVQAFSPRKILAFEIYDKIIQSYRIFYILPYKSQGTYEAPFIFELSYEGPYVSLLRTEKLELVVRSLPYMYSTYTNEEMVYTYYFLDRSGRINEFNGKKSDLNRIFRDHAAEIRRFVKDERLKLDRLDHLIKICSHYNSLVTK</sequence>